<dbReference type="SUPFAM" id="SSF51679">
    <property type="entry name" value="Bacterial luciferase-like"/>
    <property type="match status" value="1"/>
</dbReference>
<dbReference type="InterPro" id="IPR050172">
    <property type="entry name" value="SsuD_RutA_monooxygenase"/>
</dbReference>
<keyword evidence="1" id="KW-0285">Flavoprotein</keyword>
<keyword evidence="7" id="KW-1185">Reference proteome</keyword>
<protein>
    <submittedName>
        <fullName evidence="6">LLM class F420-dependent oxidoreductase</fullName>
        <ecNumber evidence="6">1.-.-.-</ecNumber>
    </submittedName>
</protein>
<dbReference type="EC" id="1.-.-.-" evidence="6"/>
<name>A0ABW2G4P6_9ACTN</name>
<gene>
    <name evidence="6" type="ORF">ACFQMG_33635</name>
</gene>
<proteinExistence type="predicted"/>
<dbReference type="NCBIfam" id="TIGR03619">
    <property type="entry name" value="F420_Rv2161c"/>
    <property type="match status" value="1"/>
</dbReference>
<dbReference type="InterPro" id="IPR011251">
    <property type="entry name" value="Luciferase-like_dom"/>
</dbReference>
<evidence type="ECO:0000313" key="6">
    <source>
        <dbReference type="EMBL" id="MFC7184504.1"/>
    </source>
</evidence>
<dbReference type="InterPro" id="IPR036661">
    <property type="entry name" value="Luciferase-like_sf"/>
</dbReference>
<reference evidence="7" key="1">
    <citation type="journal article" date="2019" name="Int. J. Syst. Evol. Microbiol.">
        <title>The Global Catalogue of Microorganisms (GCM) 10K type strain sequencing project: providing services to taxonomists for standard genome sequencing and annotation.</title>
        <authorList>
            <consortium name="The Broad Institute Genomics Platform"/>
            <consortium name="The Broad Institute Genome Sequencing Center for Infectious Disease"/>
            <person name="Wu L."/>
            <person name="Ma J."/>
        </authorList>
    </citation>
    <scope>NUCLEOTIDE SEQUENCE [LARGE SCALE GENOMIC DNA]</scope>
    <source>
        <strain evidence="7">CGMCC 1.12859</strain>
    </source>
</reference>
<evidence type="ECO:0000259" key="5">
    <source>
        <dbReference type="Pfam" id="PF00296"/>
    </source>
</evidence>
<evidence type="ECO:0000313" key="7">
    <source>
        <dbReference type="Proteomes" id="UP001596435"/>
    </source>
</evidence>
<evidence type="ECO:0000256" key="4">
    <source>
        <dbReference type="ARBA" id="ARBA00023033"/>
    </source>
</evidence>
<evidence type="ECO:0000256" key="2">
    <source>
        <dbReference type="ARBA" id="ARBA00022643"/>
    </source>
</evidence>
<dbReference type="InterPro" id="IPR019921">
    <property type="entry name" value="Lucif-like_OxRdtase_Rv2161c"/>
</dbReference>
<accession>A0ABW2G4P6</accession>
<dbReference type="Gene3D" id="3.20.20.30">
    <property type="entry name" value="Luciferase-like domain"/>
    <property type="match status" value="1"/>
</dbReference>
<evidence type="ECO:0000256" key="1">
    <source>
        <dbReference type="ARBA" id="ARBA00022630"/>
    </source>
</evidence>
<organism evidence="6 7">
    <name type="scientific">Kitasatospora paranensis</name>
    <dbReference type="NCBI Taxonomy" id="258053"/>
    <lineage>
        <taxon>Bacteria</taxon>
        <taxon>Bacillati</taxon>
        <taxon>Actinomycetota</taxon>
        <taxon>Actinomycetes</taxon>
        <taxon>Kitasatosporales</taxon>
        <taxon>Streptomycetaceae</taxon>
        <taxon>Kitasatospora</taxon>
    </lineage>
</organism>
<dbReference type="PANTHER" id="PTHR42847:SF4">
    <property type="entry name" value="ALKANESULFONATE MONOOXYGENASE-RELATED"/>
    <property type="match status" value="1"/>
</dbReference>
<dbReference type="Pfam" id="PF00296">
    <property type="entry name" value="Bac_luciferase"/>
    <property type="match status" value="1"/>
</dbReference>
<keyword evidence="4" id="KW-0503">Monooxygenase</keyword>
<dbReference type="GO" id="GO:0016491">
    <property type="term" value="F:oxidoreductase activity"/>
    <property type="evidence" value="ECO:0007669"/>
    <property type="project" value="UniProtKB-KW"/>
</dbReference>
<evidence type="ECO:0000256" key="3">
    <source>
        <dbReference type="ARBA" id="ARBA00023002"/>
    </source>
</evidence>
<feature type="domain" description="Luciferase-like" evidence="5">
    <location>
        <begin position="19"/>
        <end position="235"/>
    </location>
</feature>
<dbReference type="RefSeq" id="WP_345705485.1">
    <property type="nucleotide sequence ID" value="NZ_BAABKV010000001.1"/>
</dbReference>
<keyword evidence="2" id="KW-0288">FMN</keyword>
<keyword evidence="3 6" id="KW-0560">Oxidoreductase</keyword>
<comment type="caution">
    <text evidence="6">The sequence shown here is derived from an EMBL/GenBank/DDBJ whole genome shotgun (WGS) entry which is preliminary data.</text>
</comment>
<dbReference type="Proteomes" id="UP001596435">
    <property type="component" value="Unassembled WGS sequence"/>
</dbReference>
<dbReference type="PANTHER" id="PTHR42847">
    <property type="entry name" value="ALKANESULFONATE MONOOXYGENASE"/>
    <property type="match status" value="1"/>
</dbReference>
<dbReference type="EMBL" id="JBHTAJ010000105">
    <property type="protein sequence ID" value="MFC7184504.1"/>
    <property type="molecule type" value="Genomic_DNA"/>
</dbReference>
<sequence length="286" mass="30890">MITSPAIGLFGANLGPLAEPAAAARTARRAEALGYESLWAADHVVLPRPRTPESPLEPDQPLLEPVVALTHLAARTERIRLGTGVVVLPQRNPLVLAKQLASLDVLSGGRLLFGTAVGYLEPELRVLGVPPSERGARTDEYLRALRSLWEDEQPACHGAFVDFAGVDARPRPVQRPLPVIVGGHSPAAHRRAVRYGDGWFGFRLTERQTADHLRGLAKAAEEEGRTGPPLQITVAPAGPLDPARVRAYRDLGVDRLVVVPPYDPPLAVLADFVERNAPERLGVDPR</sequence>